<dbReference type="Gene3D" id="2.40.10.500">
    <property type="match status" value="1"/>
</dbReference>
<organism evidence="6">
    <name type="scientific">Guillardia theta</name>
    <name type="common">Cryptophyte</name>
    <name type="synonym">Cryptomonas phi</name>
    <dbReference type="NCBI Taxonomy" id="55529"/>
    <lineage>
        <taxon>Eukaryota</taxon>
        <taxon>Cryptophyceae</taxon>
        <taxon>Pyrenomonadales</taxon>
        <taxon>Geminigeraceae</taxon>
        <taxon>Guillardia</taxon>
    </lineage>
</organism>
<keyword evidence="4" id="KW-0472">Membrane</keyword>
<dbReference type="Pfam" id="PF01436">
    <property type="entry name" value="NHL"/>
    <property type="match status" value="2"/>
</dbReference>
<feature type="compositionally biased region" description="Pro residues" evidence="3">
    <location>
        <begin position="782"/>
        <end position="793"/>
    </location>
</feature>
<feature type="compositionally biased region" description="Polar residues" evidence="3">
    <location>
        <begin position="1051"/>
        <end position="1060"/>
    </location>
</feature>
<feature type="transmembrane region" description="Helical" evidence="4">
    <location>
        <begin position="1112"/>
        <end position="1129"/>
    </location>
</feature>
<dbReference type="InterPro" id="IPR011042">
    <property type="entry name" value="6-blade_b-propeller_TolB-like"/>
</dbReference>
<feature type="repeat" description="NHL" evidence="2">
    <location>
        <begin position="669"/>
        <end position="698"/>
    </location>
</feature>
<evidence type="ECO:0000256" key="1">
    <source>
        <dbReference type="ARBA" id="ARBA00022737"/>
    </source>
</evidence>
<keyword evidence="5" id="KW-0732">Signal</keyword>
<dbReference type="CDD" id="cd05819">
    <property type="entry name" value="NHL"/>
    <property type="match status" value="1"/>
</dbReference>
<feature type="region of interest" description="Disordered" evidence="3">
    <location>
        <begin position="761"/>
        <end position="861"/>
    </location>
</feature>
<feature type="chain" id="PRO_5030643198" description="SMP-30/Gluconolactonase/LRE-like region domain-containing protein" evidence="5">
    <location>
        <begin position="25"/>
        <end position="1153"/>
    </location>
</feature>
<proteinExistence type="predicted"/>
<dbReference type="PROSITE" id="PS51125">
    <property type="entry name" value="NHL"/>
    <property type="match status" value="2"/>
</dbReference>
<feature type="region of interest" description="Disordered" evidence="3">
    <location>
        <begin position="933"/>
        <end position="1095"/>
    </location>
</feature>
<accession>A0A7S4UHD3</accession>
<reference evidence="6" key="1">
    <citation type="submission" date="2021-01" db="EMBL/GenBank/DDBJ databases">
        <authorList>
            <person name="Corre E."/>
            <person name="Pelletier E."/>
            <person name="Niang G."/>
            <person name="Scheremetjew M."/>
            <person name="Finn R."/>
            <person name="Kale V."/>
            <person name="Holt S."/>
            <person name="Cochrane G."/>
            <person name="Meng A."/>
            <person name="Brown T."/>
            <person name="Cohen L."/>
        </authorList>
    </citation>
    <scope>NUCLEOTIDE SEQUENCE</scope>
    <source>
        <strain evidence="6">CCMP 2712</strain>
    </source>
</reference>
<feature type="compositionally biased region" description="Basic and acidic residues" evidence="3">
    <location>
        <begin position="1070"/>
        <end position="1080"/>
    </location>
</feature>
<sequence length="1153" mass="124212">MWITRARSLAVMLRLLLVSRFAIGWNVSVSNYYGSSCSTSQAGNKEIVKPDCMTLTSRALIVCDQRDSSRLLEILLDERANPVASKTIVDQPSGLIRGIGMDHVGVWYYTNPRDQTVNLIVEGKSWILAGHRVSVNLRTMTGKGLYATFRSPHGVVADEAQNLFVTDRLDHRVRKVSKSNNFVSYFAGSGIQGFRDGAAGDARFSEPLGIIHFRNKLYVADSNNHAIRSIDPISGEVATVAGNQQRGNLDGAASQSQLDTPTSLVAYKQFIFIAESKGGVRAVDLDSLKVFTLHQLQNVMLSGIAVLNNPYFTHPLVLVSDFLGCRILSLPLVADCAGKLFSSKALDKCGVCGGKDECVDCAGVPWGKAVKDSCGTCRADGGDCSEPNGRVEGGAGDLGSLARSFGVYAGKVAGTFRSPTLKVAESPQMKPVVLPRTQVAVQVNNRWGLRVSTLYGTGMCQPWYSQSSYGNQLNRPEGVVFDSHGHLYVADTGNHVIKMLDFSSGKVLRTIGTEVSSTSNRGSRFGVFNGPSGLSLRGDGGLYVCDSYNSAIRKVDLTSTPPRVSSLQLQRPISSPRGIAFHPSGSLLVTDAEKRSLWEVGSAGMQQLDSRSFPLGEPRALACDPHGDILVADLSGRVLLYQTRLKSWRTLVSKGAMPEEQQDRQLAVSSPSGLAVDGKGNIFIADRGSHCIYMLEAKSSKLLLIAGNGHAGRRDGERAQFYQPYDLALSAEGKVLAVTEKGSCQVRLIHGIESFLKDDSKVAVGSPSSTPKVSKPVSKPDQPSPPPPPPPPSSSSSSKHAQETVKTEIPLTSTPPVMTATKEDPDATAGPSESLKADQLPSSYREFDELEKEAQESSKGVVDPFAYTSKIDRMKKAEGEEPDSDKSVADLEVAGGRIVDVKDPEALPADFVARVEEERAGAPDLVKKADELLAQAGSSTSEIDRIKLNLEGEQEAQGRGEQVEGKGTEQQDSLSSEIERIEQEIAEEDAREMDQEKLDKLLSPLKDSPAPSGSESSLPTSDGTRPSSKKGAEEFEELFPPDDPGQDDKSANVSTGNFRSASVVAPGHHGGSEDMADGKRLSNPHPPRPGHFDDGFSASADVELMVPHDDNILTLGAVMLVFFMTATYYKYGRKFFRSRPSSDVRYEMVSQAT</sequence>
<feature type="signal peptide" evidence="5">
    <location>
        <begin position="1"/>
        <end position="24"/>
    </location>
</feature>
<evidence type="ECO:0000256" key="5">
    <source>
        <dbReference type="SAM" id="SignalP"/>
    </source>
</evidence>
<feature type="repeat" description="NHL" evidence="2">
    <location>
        <begin position="470"/>
        <end position="503"/>
    </location>
</feature>
<dbReference type="EMBL" id="HBKN01033962">
    <property type="protein sequence ID" value="CAE2319754.1"/>
    <property type="molecule type" value="Transcribed_RNA"/>
</dbReference>
<dbReference type="Gene3D" id="2.120.10.30">
    <property type="entry name" value="TolB, C-terminal domain"/>
    <property type="match status" value="3"/>
</dbReference>
<evidence type="ECO:0000256" key="2">
    <source>
        <dbReference type="PROSITE-ProRule" id="PRU00504"/>
    </source>
</evidence>
<dbReference type="PANTHER" id="PTHR46388:SF2">
    <property type="entry name" value="NHL REPEAT-CONTAINING PROTEIN 2"/>
    <property type="match status" value="1"/>
</dbReference>
<feature type="compositionally biased region" description="Low complexity" evidence="3">
    <location>
        <begin position="766"/>
        <end position="781"/>
    </location>
</feature>
<name>A0A7S4UHD3_GUITH</name>
<protein>
    <recommendedName>
        <fullName evidence="7">SMP-30/Gluconolactonase/LRE-like region domain-containing protein</fullName>
    </recommendedName>
</protein>
<evidence type="ECO:0000313" key="6">
    <source>
        <dbReference type="EMBL" id="CAE2319754.1"/>
    </source>
</evidence>
<dbReference type="SUPFAM" id="SSF101898">
    <property type="entry name" value="NHL repeat"/>
    <property type="match status" value="1"/>
</dbReference>
<keyword evidence="4" id="KW-1133">Transmembrane helix</keyword>
<evidence type="ECO:0000256" key="4">
    <source>
        <dbReference type="SAM" id="Phobius"/>
    </source>
</evidence>
<keyword evidence="4" id="KW-0812">Transmembrane</keyword>
<gene>
    <name evidence="6" type="ORF">GTHE00462_LOCUS26480</name>
</gene>
<keyword evidence="1" id="KW-0677">Repeat</keyword>
<feature type="compositionally biased region" description="Basic and acidic residues" evidence="3">
    <location>
        <begin position="942"/>
        <end position="969"/>
    </location>
</feature>
<evidence type="ECO:0000256" key="3">
    <source>
        <dbReference type="SAM" id="MobiDB-lite"/>
    </source>
</evidence>
<feature type="compositionally biased region" description="Polar residues" evidence="3">
    <location>
        <begin position="1011"/>
        <end position="1026"/>
    </location>
</feature>
<dbReference type="PANTHER" id="PTHR46388">
    <property type="entry name" value="NHL REPEAT-CONTAINING PROTEIN 2"/>
    <property type="match status" value="1"/>
</dbReference>
<evidence type="ECO:0008006" key="7">
    <source>
        <dbReference type="Google" id="ProtNLM"/>
    </source>
</evidence>
<dbReference type="InterPro" id="IPR001258">
    <property type="entry name" value="NHL_repeat"/>
</dbReference>
<dbReference type="SUPFAM" id="SSF63825">
    <property type="entry name" value="YWTD domain"/>
    <property type="match status" value="1"/>
</dbReference>
<dbReference type="AlphaFoldDB" id="A0A7S4UHD3"/>